<organism evidence="7 8">
    <name type="scientific">Natronospira elongata</name>
    <dbReference type="NCBI Taxonomy" id="3110268"/>
    <lineage>
        <taxon>Bacteria</taxon>
        <taxon>Pseudomonadati</taxon>
        <taxon>Pseudomonadota</taxon>
        <taxon>Gammaproteobacteria</taxon>
        <taxon>Natronospirales</taxon>
        <taxon>Natronospiraceae</taxon>
        <taxon>Natronospira</taxon>
    </lineage>
</organism>
<evidence type="ECO:0000256" key="5">
    <source>
        <dbReference type="ARBA" id="ARBA00022839"/>
    </source>
</evidence>
<dbReference type="GO" id="GO:0008855">
    <property type="term" value="F:exodeoxyribonuclease VII activity"/>
    <property type="evidence" value="ECO:0007669"/>
    <property type="project" value="UniProtKB-UniRule"/>
</dbReference>
<proteinExistence type="inferred from homology"/>
<accession>A0AAP6JDI8</accession>
<evidence type="ECO:0000313" key="8">
    <source>
        <dbReference type="Proteomes" id="UP001302316"/>
    </source>
</evidence>
<comment type="caution">
    <text evidence="7">The sequence shown here is derived from an EMBL/GenBank/DDBJ whole genome shotgun (WGS) entry which is preliminary data.</text>
</comment>
<dbReference type="Pfam" id="PF02609">
    <property type="entry name" value="Exonuc_VII_S"/>
    <property type="match status" value="1"/>
</dbReference>
<dbReference type="PANTHER" id="PTHR34137:SF1">
    <property type="entry name" value="EXODEOXYRIBONUCLEASE 7 SMALL SUBUNIT"/>
    <property type="match status" value="1"/>
</dbReference>
<protein>
    <recommendedName>
        <fullName evidence="6">Exodeoxyribonuclease 7 small subunit</fullName>
        <ecNumber evidence="6">3.1.11.6</ecNumber>
    </recommendedName>
    <alternativeName>
        <fullName evidence="6">Exodeoxyribonuclease VII small subunit</fullName>
        <shortName evidence="6">Exonuclease VII small subunit</shortName>
    </alternativeName>
</protein>
<gene>
    <name evidence="6" type="primary">xseB</name>
    <name evidence="7" type="ORF">VCB98_01590</name>
</gene>
<keyword evidence="5 6" id="KW-0269">Exonuclease</keyword>
<dbReference type="RefSeq" id="WP_346049788.1">
    <property type="nucleotide sequence ID" value="NZ_JAYGII010000002.1"/>
</dbReference>
<dbReference type="InterPro" id="IPR037004">
    <property type="entry name" value="Exonuc_VII_ssu_sf"/>
</dbReference>
<keyword evidence="2 6" id="KW-0963">Cytoplasm</keyword>
<evidence type="ECO:0000313" key="7">
    <source>
        <dbReference type="EMBL" id="MEA5444512.1"/>
    </source>
</evidence>
<comment type="similarity">
    <text evidence="1 6">Belongs to the XseB family.</text>
</comment>
<dbReference type="NCBIfam" id="TIGR01280">
    <property type="entry name" value="xseB"/>
    <property type="match status" value="1"/>
</dbReference>
<dbReference type="GO" id="GO:0005829">
    <property type="term" value="C:cytosol"/>
    <property type="evidence" value="ECO:0007669"/>
    <property type="project" value="TreeGrafter"/>
</dbReference>
<comment type="subunit">
    <text evidence="6">Heterooligomer composed of large and small subunits.</text>
</comment>
<keyword evidence="8" id="KW-1185">Reference proteome</keyword>
<comment type="subcellular location">
    <subcellularLocation>
        <location evidence="6">Cytoplasm</location>
    </subcellularLocation>
</comment>
<keyword evidence="3 6" id="KW-0540">Nuclease</keyword>
<reference evidence="7 8" key="1">
    <citation type="submission" date="2023-12" db="EMBL/GenBank/DDBJ databases">
        <title>Whole-genome sequencing of halo(alkali)philic microorganisms from hypersaline lakes.</title>
        <authorList>
            <person name="Sorokin D.Y."/>
            <person name="Merkel A.Y."/>
            <person name="Messina E."/>
            <person name="Yakimov M."/>
        </authorList>
    </citation>
    <scope>NUCLEOTIDE SEQUENCE [LARGE SCALE GENOMIC DNA]</scope>
    <source>
        <strain evidence="7 8">AB-CW1</strain>
    </source>
</reference>
<dbReference type="Gene3D" id="1.10.287.1040">
    <property type="entry name" value="Exonuclease VII, small subunit"/>
    <property type="match status" value="1"/>
</dbReference>
<comment type="function">
    <text evidence="6">Bidirectionally degrades single-stranded DNA into large acid-insoluble oligonucleotides, which are then degraded further into small acid-soluble oligonucleotides.</text>
</comment>
<sequence length="83" mass="8898">MAEKKEKLDFEQSLAELEGIVERLEGGELSLEESLKAFESGVGLTRQCQKALEEAEQKVSKLVGNGSKAGLAPFGNEDDGDKG</sequence>
<dbReference type="InterPro" id="IPR003761">
    <property type="entry name" value="Exonuc_VII_S"/>
</dbReference>
<evidence type="ECO:0000256" key="4">
    <source>
        <dbReference type="ARBA" id="ARBA00022801"/>
    </source>
</evidence>
<dbReference type="GO" id="GO:0009318">
    <property type="term" value="C:exodeoxyribonuclease VII complex"/>
    <property type="evidence" value="ECO:0007669"/>
    <property type="project" value="UniProtKB-UniRule"/>
</dbReference>
<evidence type="ECO:0000256" key="2">
    <source>
        <dbReference type="ARBA" id="ARBA00022490"/>
    </source>
</evidence>
<dbReference type="Proteomes" id="UP001302316">
    <property type="component" value="Unassembled WGS sequence"/>
</dbReference>
<evidence type="ECO:0000256" key="6">
    <source>
        <dbReference type="HAMAP-Rule" id="MF_00337"/>
    </source>
</evidence>
<keyword evidence="4 6" id="KW-0378">Hydrolase</keyword>
<dbReference type="AlphaFoldDB" id="A0AAP6JDI8"/>
<evidence type="ECO:0000256" key="3">
    <source>
        <dbReference type="ARBA" id="ARBA00022722"/>
    </source>
</evidence>
<dbReference type="EC" id="3.1.11.6" evidence="6"/>
<dbReference type="PANTHER" id="PTHR34137">
    <property type="entry name" value="EXODEOXYRIBONUCLEASE 7 SMALL SUBUNIT"/>
    <property type="match status" value="1"/>
</dbReference>
<name>A0AAP6JDI8_9GAMM</name>
<dbReference type="EMBL" id="JAYGII010000002">
    <property type="protein sequence ID" value="MEA5444512.1"/>
    <property type="molecule type" value="Genomic_DNA"/>
</dbReference>
<dbReference type="GO" id="GO:0006308">
    <property type="term" value="P:DNA catabolic process"/>
    <property type="evidence" value="ECO:0007669"/>
    <property type="project" value="UniProtKB-UniRule"/>
</dbReference>
<dbReference type="HAMAP" id="MF_00337">
    <property type="entry name" value="Exonuc_7_S"/>
    <property type="match status" value="1"/>
</dbReference>
<comment type="catalytic activity">
    <reaction evidence="6">
        <text>Exonucleolytic cleavage in either 5'- to 3'- or 3'- to 5'-direction to yield nucleoside 5'-phosphates.</text>
        <dbReference type="EC" id="3.1.11.6"/>
    </reaction>
</comment>
<dbReference type="SUPFAM" id="SSF116842">
    <property type="entry name" value="XseB-like"/>
    <property type="match status" value="1"/>
</dbReference>
<dbReference type="NCBIfam" id="NF002140">
    <property type="entry name" value="PRK00977.1-4"/>
    <property type="match status" value="1"/>
</dbReference>
<evidence type="ECO:0000256" key="1">
    <source>
        <dbReference type="ARBA" id="ARBA00009998"/>
    </source>
</evidence>